<feature type="non-terminal residue" evidence="2">
    <location>
        <position position="1"/>
    </location>
</feature>
<feature type="domain" description="DDE-1" evidence="1">
    <location>
        <begin position="2"/>
        <end position="66"/>
    </location>
</feature>
<dbReference type="AlphaFoldDB" id="A0A396ZZ86"/>
<dbReference type="EMBL" id="QUSZ01008154">
    <property type="protein sequence ID" value="RHY00863.1"/>
    <property type="molecule type" value="Genomic_DNA"/>
</dbReference>
<reference evidence="2 3" key="1">
    <citation type="submission" date="2018-08" db="EMBL/GenBank/DDBJ databases">
        <title>Aphanomyces genome sequencing and annotation.</title>
        <authorList>
            <person name="Minardi D."/>
            <person name="Oidtmann B."/>
            <person name="Van Der Giezen M."/>
            <person name="Studholme D.J."/>
        </authorList>
    </citation>
    <scope>NUCLEOTIDE SEQUENCE [LARGE SCALE GENOMIC DNA]</scope>
    <source>
        <strain evidence="2 3">Kv</strain>
    </source>
</reference>
<evidence type="ECO:0000259" key="1">
    <source>
        <dbReference type="Pfam" id="PF03184"/>
    </source>
</evidence>
<name>A0A396ZZ86_APHAT</name>
<dbReference type="InterPro" id="IPR004875">
    <property type="entry name" value="DDE_SF_endonuclease_dom"/>
</dbReference>
<protein>
    <recommendedName>
        <fullName evidence="1">DDE-1 domain-containing protein</fullName>
    </recommendedName>
</protein>
<sequence length="78" mass="8818">VCQPLDVGVMAPFKRHLRELWLYEEMIDSDDEDPDSVTAKQKRLAMIKRAIAAWDLVMPEIVRGSFEKVLACGPMAGE</sequence>
<comment type="caution">
    <text evidence="2">The sequence shown here is derived from an EMBL/GenBank/DDBJ whole genome shotgun (WGS) entry which is preliminary data.</text>
</comment>
<proteinExistence type="predicted"/>
<evidence type="ECO:0000313" key="2">
    <source>
        <dbReference type="EMBL" id="RHY00863.1"/>
    </source>
</evidence>
<accession>A0A396ZZ86</accession>
<dbReference type="Proteomes" id="UP000265427">
    <property type="component" value="Unassembled WGS sequence"/>
</dbReference>
<dbReference type="GO" id="GO:0003676">
    <property type="term" value="F:nucleic acid binding"/>
    <property type="evidence" value="ECO:0007669"/>
    <property type="project" value="InterPro"/>
</dbReference>
<gene>
    <name evidence="2" type="ORF">DYB36_013566</name>
</gene>
<evidence type="ECO:0000313" key="3">
    <source>
        <dbReference type="Proteomes" id="UP000265427"/>
    </source>
</evidence>
<dbReference type="Pfam" id="PF03184">
    <property type="entry name" value="DDE_1"/>
    <property type="match status" value="1"/>
</dbReference>
<organism evidence="2 3">
    <name type="scientific">Aphanomyces astaci</name>
    <name type="common">Crayfish plague agent</name>
    <dbReference type="NCBI Taxonomy" id="112090"/>
    <lineage>
        <taxon>Eukaryota</taxon>
        <taxon>Sar</taxon>
        <taxon>Stramenopiles</taxon>
        <taxon>Oomycota</taxon>
        <taxon>Saprolegniomycetes</taxon>
        <taxon>Saprolegniales</taxon>
        <taxon>Verrucalvaceae</taxon>
        <taxon>Aphanomyces</taxon>
    </lineage>
</organism>